<dbReference type="InterPro" id="IPR027246">
    <property type="entry name" value="Porin_Euk/Tom40"/>
</dbReference>
<dbReference type="Pfam" id="PF01459">
    <property type="entry name" value="Porin_3"/>
    <property type="match status" value="2"/>
</dbReference>
<protein>
    <submittedName>
        <fullName evidence="2">Eukaryotic porin/Tom40</fullName>
    </submittedName>
</protein>
<comment type="similarity">
    <text evidence="1">Belongs to the eukaryotic mitochondrial porin (TC 1.B.8.1) family.</text>
</comment>
<dbReference type="GO" id="GO:0005741">
    <property type="term" value="C:mitochondrial outer membrane"/>
    <property type="evidence" value="ECO:0007669"/>
    <property type="project" value="InterPro"/>
</dbReference>
<gene>
    <name evidence="2" type="ORF">CTI12_AA062100</name>
</gene>
<accession>A0A2U1Q8U8</accession>
<comment type="caution">
    <text evidence="2">The sequence shown here is derived from an EMBL/GenBank/DDBJ whole genome shotgun (WGS) entry which is preliminary data.</text>
</comment>
<organism evidence="2 3">
    <name type="scientific">Artemisia annua</name>
    <name type="common">Sweet wormwood</name>
    <dbReference type="NCBI Taxonomy" id="35608"/>
    <lineage>
        <taxon>Eukaryota</taxon>
        <taxon>Viridiplantae</taxon>
        <taxon>Streptophyta</taxon>
        <taxon>Embryophyta</taxon>
        <taxon>Tracheophyta</taxon>
        <taxon>Spermatophyta</taxon>
        <taxon>Magnoliopsida</taxon>
        <taxon>eudicotyledons</taxon>
        <taxon>Gunneridae</taxon>
        <taxon>Pentapetalae</taxon>
        <taxon>asterids</taxon>
        <taxon>campanulids</taxon>
        <taxon>Asterales</taxon>
        <taxon>Asteraceae</taxon>
        <taxon>Asteroideae</taxon>
        <taxon>Anthemideae</taxon>
        <taxon>Artemisiinae</taxon>
        <taxon>Artemisia</taxon>
    </lineage>
</organism>
<dbReference type="Gene3D" id="2.40.160.10">
    <property type="entry name" value="Porin"/>
    <property type="match status" value="2"/>
</dbReference>
<reference evidence="2 3" key="1">
    <citation type="journal article" date="2018" name="Mol. Plant">
        <title>The genome of Artemisia annua provides insight into the evolution of Asteraceae family and artemisinin biosynthesis.</title>
        <authorList>
            <person name="Shen Q."/>
            <person name="Zhang L."/>
            <person name="Liao Z."/>
            <person name="Wang S."/>
            <person name="Yan T."/>
            <person name="Shi P."/>
            <person name="Liu M."/>
            <person name="Fu X."/>
            <person name="Pan Q."/>
            <person name="Wang Y."/>
            <person name="Lv Z."/>
            <person name="Lu X."/>
            <person name="Zhang F."/>
            <person name="Jiang W."/>
            <person name="Ma Y."/>
            <person name="Chen M."/>
            <person name="Hao X."/>
            <person name="Li L."/>
            <person name="Tang Y."/>
            <person name="Lv G."/>
            <person name="Zhou Y."/>
            <person name="Sun X."/>
            <person name="Brodelius P.E."/>
            <person name="Rose J.K.C."/>
            <person name="Tang K."/>
        </authorList>
    </citation>
    <scope>NUCLEOTIDE SEQUENCE [LARGE SCALE GENOMIC DNA]</scope>
    <source>
        <strain evidence="3">cv. Huhao1</strain>
        <tissue evidence="2">Leaf</tissue>
    </source>
</reference>
<evidence type="ECO:0000313" key="3">
    <source>
        <dbReference type="Proteomes" id="UP000245207"/>
    </source>
</evidence>
<dbReference type="InterPro" id="IPR023614">
    <property type="entry name" value="Porin_dom_sf"/>
</dbReference>
<dbReference type="STRING" id="35608.A0A2U1Q8U8"/>
<dbReference type="AlphaFoldDB" id="A0A2U1Q8U8"/>
<dbReference type="PANTHER" id="PTHR11743">
    <property type="entry name" value="VOLTAGE-DEPENDENT ANION-SELECTIVE CHANNEL"/>
    <property type="match status" value="1"/>
</dbReference>
<dbReference type="PANTHER" id="PTHR11743:SF69">
    <property type="entry name" value="PORIN DOMAIN, EUKARYOTIC PORIN_TOM40-RELATED"/>
    <property type="match status" value="1"/>
</dbReference>
<proteinExistence type="inferred from homology"/>
<dbReference type="InterPro" id="IPR001925">
    <property type="entry name" value="Porin_Euk"/>
</dbReference>
<dbReference type="EMBL" id="PKPP01000316">
    <property type="protein sequence ID" value="PWA94427.1"/>
    <property type="molecule type" value="Genomic_DNA"/>
</dbReference>
<dbReference type="GO" id="GO:0008308">
    <property type="term" value="F:voltage-gated monoatomic anion channel activity"/>
    <property type="evidence" value="ECO:0007669"/>
    <property type="project" value="InterPro"/>
</dbReference>
<keyword evidence="3" id="KW-1185">Reference proteome</keyword>
<sequence length="314" mass="34059">MTTRRKKSTKKTGPGLFSTFGIKSKDLQTKDDLLDHRFSVATKTFTGVILRSTATNRKGVSTGDVGALYKSKNTSIGVKFDTQSNITMIIALKKTVPSANITASFKLHDLKSSKIATTLTLTKIIPSTKVTASFQLPDFRTGKFVVEYLHHHATLASTIVLNQAPTIDVSATIGTSVFAMGALAAYETSSSKFTNFIVGINVNVPNATASIILGDKGDMIRGTYMHHFDVSKRTAAAFEITRRLSTNKTNFLIGGSYVFDGRTVVKGKLNSWGKLGVVLQHEIIPKSRVSFSSELNIKALHKTPKFGLALVLKP</sequence>
<dbReference type="OrthoDB" id="7827681at2759"/>
<name>A0A2U1Q8U8_ARTAN</name>
<evidence type="ECO:0000313" key="2">
    <source>
        <dbReference type="EMBL" id="PWA94427.1"/>
    </source>
</evidence>
<evidence type="ECO:0000256" key="1">
    <source>
        <dbReference type="ARBA" id="ARBA00009624"/>
    </source>
</evidence>
<dbReference type="CDD" id="cd07306">
    <property type="entry name" value="Porin3_VDAC"/>
    <property type="match status" value="1"/>
</dbReference>
<dbReference type="Proteomes" id="UP000245207">
    <property type="component" value="Unassembled WGS sequence"/>
</dbReference>